<dbReference type="Proteomes" id="UP000646365">
    <property type="component" value="Unassembled WGS sequence"/>
</dbReference>
<dbReference type="InterPro" id="IPR000595">
    <property type="entry name" value="cNMP-bd_dom"/>
</dbReference>
<keyword evidence="7" id="KW-1185">Reference proteome</keyword>
<evidence type="ECO:0000256" key="2">
    <source>
        <dbReference type="ARBA" id="ARBA00023125"/>
    </source>
</evidence>
<dbReference type="Pfam" id="PF00027">
    <property type="entry name" value="cNMP_binding"/>
    <property type="match status" value="1"/>
</dbReference>
<dbReference type="InterPro" id="IPR050397">
    <property type="entry name" value="Env_Response_Regulators"/>
</dbReference>
<dbReference type="CDD" id="cd00038">
    <property type="entry name" value="CAP_ED"/>
    <property type="match status" value="1"/>
</dbReference>
<dbReference type="PANTHER" id="PTHR24567:SF74">
    <property type="entry name" value="HTH-TYPE TRANSCRIPTIONAL REGULATOR ARCR"/>
    <property type="match status" value="1"/>
</dbReference>
<evidence type="ECO:0000313" key="6">
    <source>
        <dbReference type="EMBL" id="GGF43386.1"/>
    </source>
</evidence>
<dbReference type="SMART" id="SM00100">
    <property type="entry name" value="cNMP"/>
    <property type="match status" value="1"/>
</dbReference>
<dbReference type="SUPFAM" id="SSF46785">
    <property type="entry name" value="Winged helix' DNA-binding domain"/>
    <property type="match status" value="1"/>
</dbReference>
<comment type="caution">
    <text evidence="6">The sequence shown here is derived from an EMBL/GenBank/DDBJ whole genome shotgun (WGS) entry which is preliminary data.</text>
</comment>
<dbReference type="Gene3D" id="1.10.10.10">
    <property type="entry name" value="Winged helix-like DNA-binding domain superfamily/Winged helix DNA-binding domain"/>
    <property type="match status" value="1"/>
</dbReference>
<evidence type="ECO:0000259" key="5">
    <source>
        <dbReference type="PROSITE" id="PS51063"/>
    </source>
</evidence>
<name>A0A8J3E6Q3_9PROT</name>
<evidence type="ECO:0000256" key="3">
    <source>
        <dbReference type="ARBA" id="ARBA00023163"/>
    </source>
</evidence>
<dbReference type="Pfam" id="PF13545">
    <property type="entry name" value="HTH_Crp_2"/>
    <property type="match status" value="1"/>
</dbReference>
<dbReference type="GO" id="GO:0003700">
    <property type="term" value="F:DNA-binding transcription factor activity"/>
    <property type="evidence" value="ECO:0007669"/>
    <property type="project" value="TreeGrafter"/>
</dbReference>
<dbReference type="AlphaFoldDB" id="A0A8J3E6Q3"/>
<feature type="domain" description="HTH crp-type" evidence="5">
    <location>
        <begin position="150"/>
        <end position="218"/>
    </location>
</feature>
<dbReference type="InterPro" id="IPR012318">
    <property type="entry name" value="HTH_CRP"/>
</dbReference>
<protein>
    <submittedName>
        <fullName evidence="6">Transcriptional regulator</fullName>
    </submittedName>
</protein>
<evidence type="ECO:0000256" key="1">
    <source>
        <dbReference type="ARBA" id="ARBA00023015"/>
    </source>
</evidence>
<reference evidence="6" key="2">
    <citation type="submission" date="2020-09" db="EMBL/GenBank/DDBJ databases">
        <authorList>
            <person name="Sun Q."/>
            <person name="Zhou Y."/>
        </authorList>
    </citation>
    <scope>NUCLEOTIDE SEQUENCE</scope>
    <source>
        <strain evidence="6">CGMCC 1.15725</strain>
    </source>
</reference>
<dbReference type="GO" id="GO:0005829">
    <property type="term" value="C:cytosol"/>
    <property type="evidence" value="ECO:0007669"/>
    <property type="project" value="TreeGrafter"/>
</dbReference>
<dbReference type="SMART" id="SM00419">
    <property type="entry name" value="HTH_CRP"/>
    <property type="match status" value="1"/>
</dbReference>
<gene>
    <name evidence="6" type="primary">ftrB</name>
    <name evidence="6" type="ORF">GCM10011611_57290</name>
</gene>
<dbReference type="SUPFAM" id="SSF51206">
    <property type="entry name" value="cAMP-binding domain-like"/>
    <property type="match status" value="1"/>
</dbReference>
<sequence>MLGDLTIQDMAGSVPLLRNLSPVSRNALLQNAVLHGVSAGTVLFEQGEVPNFQHVVISGSVQLSGRSSEGREVLIEVVEPPDLVIPAAVLADLPYLMQARVPEPSRFLLIHAPAFRAAVGRDPALAQAAIGSLAGQFRRMVRQIKNLKLRSATERVGCYLLALAAKQGTPNRAVLPYEKHLIASELGITRESFSRALAALQRSGITVEAQTIVIHDPALLAATSRPDPLIDAGAGEPSRR</sequence>
<dbReference type="InterPro" id="IPR036388">
    <property type="entry name" value="WH-like_DNA-bd_sf"/>
</dbReference>
<keyword evidence="2" id="KW-0238">DNA-binding</keyword>
<dbReference type="Gene3D" id="2.60.120.10">
    <property type="entry name" value="Jelly Rolls"/>
    <property type="match status" value="1"/>
</dbReference>
<dbReference type="PROSITE" id="PS51063">
    <property type="entry name" value="HTH_CRP_2"/>
    <property type="match status" value="1"/>
</dbReference>
<organism evidence="6 7">
    <name type="scientific">Aliidongia dinghuensis</name>
    <dbReference type="NCBI Taxonomy" id="1867774"/>
    <lineage>
        <taxon>Bacteria</taxon>
        <taxon>Pseudomonadati</taxon>
        <taxon>Pseudomonadota</taxon>
        <taxon>Alphaproteobacteria</taxon>
        <taxon>Rhodospirillales</taxon>
        <taxon>Dongiaceae</taxon>
        <taxon>Aliidongia</taxon>
    </lineage>
</organism>
<evidence type="ECO:0000313" key="7">
    <source>
        <dbReference type="Proteomes" id="UP000646365"/>
    </source>
</evidence>
<dbReference type="InterPro" id="IPR014710">
    <property type="entry name" value="RmlC-like_jellyroll"/>
</dbReference>
<dbReference type="PROSITE" id="PS50042">
    <property type="entry name" value="CNMP_BINDING_3"/>
    <property type="match status" value="1"/>
</dbReference>
<evidence type="ECO:0000259" key="4">
    <source>
        <dbReference type="PROSITE" id="PS50042"/>
    </source>
</evidence>
<keyword evidence="1" id="KW-0805">Transcription regulation</keyword>
<proteinExistence type="predicted"/>
<dbReference type="InterPro" id="IPR036390">
    <property type="entry name" value="WH_DNA-bd_sf"/>
</dbReference>
<dbReference type="PANTHER" id="PTHR24567">
    <property type="entry name" value="CRP FAMILY TRANSCRIPTIONAL REGULATORY PROTEIN"/>
    <property type="match status" value="1"/>
</dbReference>
<reference evidence="6" key="1">
    <citation type="journal article" date="2014" name="Int. J. Syst. Evol. Microbiol.">
        <title>Complete genome sequence of Corynebacterium casei LMG S-19264T (=DSM 44701T), isolated from a smear-ripened cheese.</title>
        <authorList>
            <consortium name="US DOE Joint Genome Institute (JGI-PGF)"/>
            <person name="Walter F."/>
            <person name="Albersmeier A."/>
            <person name="Kalinowski J."/>
            <person name="Ruckert C."/>
        </authorList>
    </citation>
    <scope>NUCLEOTIDE SEQUENCE</scope>
    <source>
        <strain evidence="6">CGMCC 1.15725</strain>
    </source>
</reference>
<keyword evidence="3" id="KW-0804">Transcription</keyword>
<dbReference type="RefSeq" id="WP_229744025.1">
    <property type="nucleotide sequence ID" value="NZ_BMJQ01000020.1"/>
</dbReference>
<accession>A0A8J3E6Q3</accession>
<dbReference type="EMBL" id="BMJQ01000020">
    <property type="protein sequence ID" value="GGF43386.1"/>
    <property type="molecule type" value="Genomic_DNA"/>
</dbReference>
<dbReference type="InterPro" id="IPR018490">
    <property type="entry name" value="cNMP-bd_dom_sf"/>
</dbReference>
<dbReference type="GO" id="GO:0003677">
    <property type="term" value="F:DNA binding"/>
    <property type="evidence" value="ECO:0007669"/>
    <property type="project" value="UniProtKB-KW"/>
</dbReference>
<feature type="domain" description="Cyclic nucleotide-binding" evidence="4">
    <location>
        <begin position="16"/>
        <end position="136"/>
    </location>
</feature>